<sequence>MAGIEKIENGVDNLYSTRRLTNYRLNEQLPPQIKASTSSLSPSTVVREQYCLWGRLNRLEKKLVIIIALQCLLILVLVILLNTLKRTCTEDIRGTNHLLNSILGQESRDSVR</sequence>
<protein>
    <submittedName>
        <fullName evidence="2">Uncharacterized protein</fullName>
    </submittedName>
</protein>
<evidence type="ECO:0000313" key="2">
    <source>
        <dbReference type="EMBL" id="CAD7205940.1"/>
    </source>
</evidence>
<organism evidence="2">
    <name type="scientific">Timema douglasi</name>
    <name type="common">Walking stick</name>
    <dbReference type="NCBI Taxonomy" id="61478"/>
    <lineage>
        <taxon>Eukaryota</taxon>
        <taxon>Metazoa</taxon>
        <taxon>Ecdysozoa</taxon>
        <taxon>Arthropoda</taxon>
        <taxon>Hexapoda</taxon>
        <taxon>Insecta</taxon>
        <taxon>Pterygota</taxon>
        <taxon>Neoptera</taxon>
        <taxon>Polyneoptera</taxon>
        <taxon>Phasmatodea</taxon>
        <taxon>Timematodea</taxon>
        <taxon>Timematoidea</taxon>
        <taxon>Timematidae</taxon>
        <taxon>Timema</taxon>
    </lineage>
</organism>
<gene>
    <name evidence="2" type="ORF">TDIB3V08_LOCUS12090</name>
</gene>
<name>A0A7R8VW34_TIMDO</name>
<proteinExistence type="predicted"/>
<keyword evidence="1" id="KW-1133">Transmembrane helix</keyword>
<feature type="transmembrane region" description="Helical" evidence="1">
    <location>
        <begin position="63"/>
        <end position="84"/>
    </location>
</feature>
<keyword evidence="1" id="KW-0472">Membrane</keyword>
<dbReference type="AlphaFoldDB" id="A0A7R8VW34"/>
<keyword evidence="1" id="KW-0812">Transmembrane</keyword>
<reference evidence="2" key="1">
    <citation type="submission" date="2020-11" db="EMBL/GenBank/DDBJ databases">
        <authorList>
            <person name="Tran Van P."/>
        </authorList>
    </citation>
    <scope>NUCLEOTIDE SEQUENCE</scope>
</reference>
<evidence type="ECO:0000256" key="1">
    <source>
        <dbReference type="SAM" id="Phobius"/>
    </source>
</evidence>
<accession>A0A7R8VW34</accession>
<dbReference type="EMBL" id="OA577742">
    <property type="protein sequence ID" value="CAD7205940.1"/>
    <property type="molecule type" value="Genomic_DNA"/>
</dbReference>